<reference evidence="2 3" key="1">
    <citation type="journal article" date="2010" name="Nature">
        <title>The Ectocarpus genome and the independent evolution of multicellularity in brown algae.</title>
        <authorList>
            <person name="Cock J.M."/>
            <person name="Sterck L."/>
            <person name="Rouze P."/>
            <person name="Scornet D."/>
            <person name="Allen A.E."/>
            <person name="Amoutzias G."/>
            <person name="Anthouard V."/>
            <person name="Artiguenave F."/>
            <person name="Aury J.M."/>
            <person name="Badger J.H."/>
            <person name="Beszteri B."/>
            <person name="Billiau K."/>
            <person name="Bonnet E."/>
            <person name="Bothwell J.H."/>
            <person name="Bowler C."/>
            <person name="Boyen C."/>
            <person name="Brownlee C."/>
            <person name="Carrano C.J."/>
            <person name="Charrier B."/>
            <person name="Cho G.Y."/>
            <person name="Coelho S.M."/>
            <person name="Collen J."/>
            <person name="Corre E."/>
            <person name="Da Silva C."/>
            <person name="Delage L."/>
            <person name="Delaroque N."/>
            <person name="Dittami S.M."/>
            <person name="Doulbeau S."/>
            <person name="Elias M."/>
            <person name="Farnham G."/>
            <person name="Gachon C.M."/>
            <person name="Gschloessl B."/>
            <person name="Heesch S."/>
            <person name="Jabbari K."/>
            <person name="Jubin C."/>
            <person name="Kawai H."/>
            <person name="Kimura K."/>
            <person name="Kloareg B."/>
            <person name="Kupper F.C."/>
            <person name="Lang D."/>
            <person name="Le Bail A."/>
            <person name="Leblanc C."/>
            <person name="Lerouge P."/>
            <person name="Lohr M."/>
            <person name="Lopez P.J."/>
            <person name="Martens C."/>
            <person name="Maumus F."/>
            <person name="Michel G."/>
            <person name="Miranda-Saavedra D."/>
            <person name="Morales J."/>
            <person name="Moreau H."/>
            <person name="Motomura T."/>
            <person name="Nagasato C."/>
            <person name="Napoli C.A."/>
            <person name="Nelson D.R."/>
            <person name="Nyvall-Collen P."/>
            <person name="Peters A.F."/>
            <person name="Pommier C."/>
            <person name="Potin P."/>
            <person name="Poulain J."/>
            <person name="Quesneville H."/>
            <person name="Read B."/>
            <person name="Rensing S.A."/>
            <person name="Ritter A."/>
            <person name="Rousvoal S."/>
            <person name="Samanta M."/>
            <person name="Samson G."/>
            <person name="Schroeder D.C."/>
            <person name="Segurens B."/>
            <person name="Strittmatter M."/>
            <person name="Tonon T."/>
            <person name="Tregear J.W."/>
            <person name="Valentin K."/>
            <person name="von Dassow P."/>
            <person name="Yamagishi T."/>
            <person name="Van de Peer Y."/>
            <person name="Wincker P."/>
        </authorList>
    </citation>
    <scope>NUCLEOTIDE SEQUENCE [LARGE SCALE GENOMIC DNA]</scope>
    <source>
        <strain evidence="3">Ec32 / CCAP1310/4</strain>
    </source>
</reference>
<sequence length="354" mass="38958">MISSCWTPDRNELVGKLVRRFAFDFDAVSNAFRNHLQREGVDFKSEETAPAALRKVYASLDRKRPPRAVESAPLPGVRKENDEPGGEADRTLVDVSGGDWDSMGTGSQGKLNGYIMGNLHSSRSGSVTGEGYNNLPPPERSDQLGASDDCPSEREDVQHTSGSDEGEKSVTAPSSLPSTDESGWDFGRFLEEQRLKEIQHDDRKEKIFQKEDRHLACQRQSLKKRYLLDSEDFIGEDPLGLLDDTTAPAFQQEEGDIAGGLSPRQSHRQEEAEERLQGDDAHTSHQAAAGPVRLELGMDAEELDKILNELERESSLAGGGWAETNSELSRVLDELDAAASEPPANAVLLQDTRE</sequence>
<organism evidence="2 3">
    <name type="scientific">Ectocarpus siliculosus</name>
    <name type="common">Brown alga</name>
    <name type="synonym">Conferva siliculosa</name>
    <dbReference type="NCBI Taxonomy" id="2880"/>
    <lineage>
        <taxon>Eukaryota</taxon>
        <taxon>Sar</taxon>
        <taxon>Stramenopiles</taxon>
        <taxon>Ochrophyta</taxon>
        <taxon>PX clade</taxon>
        <taxon>Phaeophyceae</taxon>
        <taxon>Ectocarpales</taxon>
        <taxon>Ectocarpaceae</taxon>
        <taxon>Ectocarpus</taxon>
    </lineage>
</organism>
<keyword evidence="3" id="KW-1185">Reference proteome</keyword>
<dbReference type="EMBL" id="FN649232">
    <property type="protein sequence ID" value="CBN75437.1"/>
    <property type="molecule type" value="Genomic_DNA"/>
</dbReference>
<evidence type="ECO:0000256" key="1">
    <source>
        <dbReference type="SAM" id="MobiDB-lite"/>
    </source>
</evidence>
<evidence type="ECO:0000313" key="2">
    <source>
        <dbReference type="EMBL" id="CBN75437.1"/>
    </source>
</evidence>
<feature type="compositionally biased region" description="Basic and acidic residues" evidence="1">
    <location>
        <begin position="267"/>
        <end position="283"/>
    </location>
</feature>
<evidence type="ECO:0000313" key="3">
    <source>
        <dbReference type="Proteomes" id="UP000002630"/>
    </source>
</evidence>
<dbReference type="EMBL" id="FN649742">
    <property type="protein sequence ID" value="CBN75437.1"/>
    <property type="molecule type" value="Genomic_DNA"/>
</dbReference>
<feature type="region of interest" description="Disordered" evidence="1">
    <location>
        <begin position="125"/>
        <end position="187"/>
    </location>
</feature>
<feature type="region of interest" description="Disordered" evidence="1">
    <location>
        <begin position="247"/>
        <end position="294"/>
    </location>
</feature>
<feature type="compositionally biased region" description="Polar residues" evidence="1">
    <location>
        <begin position="171"/>
        <end position="181"/>
    </location>
</feature>
<feature type="compositionally biased region" description="Basic and acidic residues" evidence="1">
    <location>
        <begin position="77"/>
        <end position="92"/>
    </location>
</feature>
<dbReference type="Proteomes" id="UP000002630">
    <property type="component" value="Linkage Group LG17"/>
</dbReference>
<name>D8LU96_ECTSI</name>
<protein>
    <submittedName>
        <fullName evidence="2">Uncharacterized protein</fullName>
    </submittedName>
</protein>
<accession>D8LU96</accession>
<proteinExistence type="predicted"/>
<gene>
    <name evidence="2" type="ORF">Esi_0099_0036</name>
</gene>
<dbReference type="InParanoid" id="D8LU96"/>
<feature type="region of interest" description="Disordered" evidence="1">
    <location>
        <begin position="62"/>
        <end position="107"/>
    </location>
</feature>
<dbReference type="AlphaFoldDB" id="D8LU96"/>